<accession>E8QSL8</accession>
<proteinExistence type="predicted"/>
<protein>
    <submittedName>
        <fullName evidence="1">Uncharacterized protein</fullName>
    </submittedName>
</protein>
<organism evidence="1 2">
    <name type="scientific">Helicobacter pylori (strain SouthAfrica7)</name>
    <dbReference type="NCBI Taxonomy" id="907239"/>
    <lineage>
        <taxon>Bacteria</taxon>
        <taxon>Pseudomonadati</taxon>
        <taxon>Campylobacterota</taxon>
        <taxon>Epsilonproteobacteria</taxon>
        <taxon>Campylobacterales</taxon>
        <taxon>Helicobacteraceae</taxon>
        <taxon>Helicobacter</taxon>
    </lineage>
</organism>
<evidence type="ECO:0000313" key="2">
    <source>
        <dbReference type="Proteomes" id="UP000007467"/>
    </source>
</evidence>
<dbReference type="KEGG" id="hes:HPSA_05025"/>
<dbReference type="Proteomes" id="UP000007467">
    <property type="component" value="Chromosome"/>
</dbReference>
<name>E8QSL8_HELPW</name>
<dbReference type="EMBL" id="CP002336">
    <property type="protein sequence ID" value="ADU84982.1"/>
    <property type="molecule type" value="Genomic_DNA"/>
</dbReference>
<reference evidence="2" key="1">
    <citation type="submission" date="2010-11" db="EMBL/GenBank/DDBJ databases">
        <title>Genome sequence of Helicobacter pylori strain SouthAfrica7.</title>
        <authorList>
            <person name="Kersulyte D."/>
            <person name="Segal I."/>
            <person name="Mistry R."/>
            <person name="Berg D.E."/>
        </authorList>
    </citation>
    <scope>NUCLEOTIDE SEQUENCE [LARGE SCALE GENOMIC DNA]</scope>
    <source>
        <strain evidence="2">SouthAfrica7</strain>
    </source>
</reference>
<dbReference type="HOGENOM" id="CLU_3382254_0_0_7"/>
<sequence length="33" mass="3729">MIIPIPTTIINACKTPLKQDKTPLTIPFNYTKI</sequence>
<dbReference type="AlphaFoldDB" id="E8QSL8"/>
<evidence type="ECO:0000313" key="1">
    <source>
        <dbReference type="EMBL" id="ADU84982.1"/>
    </source>
</evidence>
<gene>
    <name evidence="1" type="ordered locus">HPSA_05025</name>
</gene>
<reference evidence="1 2" key="2">
    <citation type="journal article" date="2013" name="Genome Announc.">
        <title>Genome Sequences of Three hpAfrica2 Strains of Helicobacter pylori.</title>
        <authorList>
            <person name="Duncan S.S."/>
            <person name="Bertoli M.T."/>
            <person name="Kersulyte D."/>
            <person name="Valk P.L."/>
            <person name="Tamma S."/>
            <person name="Segal I."/>
            <person name="McClain M.S."/>
            <person name="Cover T.L."/>
            <person name="Berg D.E."/>
        </authorList>
    </citation>
    <scope>NUCLEOTIDE SEQUENCE [LARGE SCALE GENOMIC DNA]</scope>
    <source>
        <strain evidence="1 2">SouthAfrica7</strain>
    </source>
</reference>